<keyword evidence="4" id="KW-1185">Reference proteome</keyword>
<comment type="caution">
    <text evidence="3">The sequence shown here is derived from an EMBL/GenBank/DDBJ whole genome shotgun (WGS) entry which is preliminary data.</text>
</comment>
<accession>A0ABN0YK36</accession>
<dbReference type="SUPFAM" id="SSF56601">
    <property type="entry name" value="beta-lactamase/transpeptidase-like"/>
    <property type="match status" value="1"/>
</dbReference>
<evidence type="ECO:0000313" key="3">
    <source>
        <dbReference type="EMBL" id="GAA0396889.1"/>
    </source>
</evidence>
<dbReference type="InterPro" id="IPR050789">
    <property type="entry name" value="Diverse_Enzym_Activities"/>
</dbReference>
<evidence type="ECO:0000259" key="2">
    <source>
        <dbReference type="Pfam" id="PF00144"/>
    </source>
</evidence>
<gene>
    <name evidence="3" type="ORF">GCM10010357_17510</name>
</gene>
<feature type="domain" description="Beta-lactamase-related" evidence="2">
    <location>
        <begin position="2"/>
        <end position="310"/>
    </location>
</feature>
<dbReference type="InterPro" id="IPR001466">
    <property type="entry name" value="Beta-lactam-related"/>
</dbReference>
<reference evidence="3 4" key="1">
    <citation type="journal article" date="2019" name="Int. J. Syst. Evol. Microbiol.">
        <title>The Global Catalogue of Microorganisms (GCM) 10K type strain sequencing project: providing services to taxonomists for standard genome sequencing and annotation.</title>
        <authorList>
            <consortium name="The Broad Institute Genomics Platform"/>
            <consortium name="The Broad Institute Genome Sequencing Center for Infectious Disease"/>
            <person name="Wu L."/>
            <person name="Ma J."/>
        </authorList>
    </citation>
    <scope>NUCLEOTIDE SEQUENCE [LARGE SCALE GENOMIC DNA]</scope>
    <source>
        <strain evidence="3 4">JCM 4788</strain>
    </source>
</reference>
<dbReference type="PANTHER" id="PTHR43283:SF11">
    <property type="entry name" value="BETA-LACTAMASE-RELATED DOMAIN-CONTAINING PROTEIN"/>
    <property type="match status" value="1"/>
</dbReference>
<evidence type="ECO:0000313" key="4">
    <source>
        <dbReference type="Proteomes" id="UP001500879"/>
    </source>
</evidence>
<dbReference type="Gene3D" id="3.40.710.10">
    <property type="entry name" value="DD-peptidase/beta-lactamase superfamily"/>
    <property type="match status" value="1"/>
</dbReference>
<dbReference type="EMBL" id="BAAABX010000018">
    <property type="protein sequence ID" value="GAA0396889.1"/>
    <property type="molecule type" value="Genomic_DNA"/>
</dbReference>
<dbReference type="Pfam" id="PF00144">
    <property type="entry name" value="Beta-lactamase"/>
    <property type="match status" value="1"/>
</dbReference>
<dbReference type="PANTHER" id="PTHR43283">
    <property type="entry name" value="BETA-LACTAMASE-RELATED"/>
    <property type="match status" value="1"/>
</dbReference>
<evidence type="ECO:0000256" key="1">
    <source>
        <dbReference type="ARBA" id="ARBA00022801"/>
    </source>
</evidence>
<keyword evidence="1" id="KW-0378">Hydrolase</keyword>
<dbReference type="InterPro" id="IPR012338">
    <property type="entry name" value="Beta-lactam/transpept-like"/>
</dbReference>
<dbReference type="RefSeq" id="WP_344021732.1">
    <property type="nucleotide sequence ID" value="NZ_BAAABX010000018.1"/>
</dbReference>
<name>A0ABN0YK36_9ACTN</name>
<sequence length="434" mass="47194">MARPGVALLVQRPGMPDAHVHTGTAALEQPSAVDATTIFDTGSVGKQFTAHLVLLSARRKLLRLDRPVSAFLPRFRLPSVTVEDLVRHQGGVRDAESLLSLAGFRDLDHYTADDLLQLAYRQSRRCTEPGTFLYSNTGYLLLAAILRTVHGTELQDLAAHWVFGPLGMASARFVSDPREVLPGAASSYAPTAHGWMRCQRPVALPGPGSLWCSATDLARWLTHLWTSWPAAQRLVHEDEIQYCAGDHAPYLYGPGLYGDGRRPGDESVFHYGHEQGFSAAALLFRSGLRVICLSNHASVHADRVADGVATALRGPAPGDVRDLLPRIVDDALDRSRAPRTSAPDRCREADHTVLGTYACEDVPGTLRLSTAGGSLHLWRRGTCSPLVPTGPVDFRGDGLRLVLPGTAASPHPGVERFTLHLDRAPDLRYRRTTG</sequence>
<proteinExistence type="predicted"/>
<dbReference type="Proteomes" id="UP001500879">
    <property type="component" value="Unassembled WGS sequence"/>
</dbReference>
<organism evidence="3 4">
    <name type="scientific">Streptomyces luteireticuli</name>
    <dbReference type="NCBI Taxonomy" id="173858"/>
    <lineage>
        <taxon>Bacteria</taxon>
        <taxon>Bacillati</taxon>
        <taxon>Actinomycetota</taxon>
        <taxon>Actinomycetes</taxon>
        <taxon>Kitasatosporales</taxon>
        <taxon>Streptomycetaceae</taxon>
        <taxon>Streptomyces</taxon>
    </lineage>
</organism>
<protein>
    <recommendedName>
        <fullName evidence="2">Beta-lactamase-related domain-containing protein</fullName>
    </recommendedName>
</protein>